<dbReference type="KEGG" id="slim:SCL_1365"/>
<sequence length="183" mass="20058">MTPSWKESHGHLPVTIDPIQLAERGARLTGTLPLKSMPRLAQGSLEGSGDVNVDLAFEREEGQQVFVMHGTLRVPLRVTCQRCLETMELNLEAAPWLILTKSGARLEPQEGDADLLVADKPLSLSGLVEDELLLALPMVPMHAPDQCTVKVRAANVVRGAAPDRTERGRKNPFAVLDRLKKTK</sequence>
<evidence type="ECO:0000256" key="4">
    <source>
        <dbReference type="ARBA" id="ARBA00022517"/>
    </source>
</evidence>
<evidence type="ECO:0000256" key="2">
    <source>
        <dbReference type="ARBA" id="ARBA00010740"/>
    </source>
</evidence>
<dbReference type="Pfam" id="PF02620">
    <property type="entry name" value="YceD"/>
    <property type="match status" value="1"/>
</dbReference>
<gene>
    <name evidence="6" type="ORF">SCL_1365</name>
</gene>
<dbReference type="RefSeq" id="WP_096360507.1">
    <property type="nucleotide sequence ID" value="NZ_AP014879.1"/>
</dbReference>
<reference evidence="6 7" key="1">
    <citation type="submission" date="2015-05" db="EMBL/GenBank/DDBJ databases">
        <title>Complete genome sequence of a sulfur-oxidizing gammaproteobacterium strain HA5.</title>
        <authorList>
            <person name="Miura A."/>
            <person name="Kojima H."/>
            <person name="Fukui M."/>
        </authorList>
    </citation>
    <scope>NUCLEOTIDE SEQUENCE [LARGE SCALE GENOMIC DNA]</scope>
    <source>
        <strain evidence="6 7">HA5</strain>
    </source>
</reference>
<protein>
    <recommendedName>
        <fullName evidence="3">Large ribosomal RNA subunit accumulation protein YceD</fullName>
    </recommendedName>
    <alternativeName>
        <fullName evidence="5">23S rRNA accumulation protein YceD</fullName>
    </alternativeName>
</protein>
<dbReference type="FunCoup" id="A0A1B4XFV0">
    <property type="interactions" value="132"/>
</dbReference>
<proteinExistence type="inferred from homology"/>
<dbReference type="InterPro" id="IPR003772">
    <property type="entry name" value="YceD"/>
</dbReference>
<evidence type="ECO:0000256" key="3">
    <source>
        <dbReference type="ARBA" id="ARBA00015716"/>
    </source>
</evidence>
<evidence type="ECO:0000313" key="6">
    <source>
        <dbReference type="EMBL" id="BAV33676.1"/>
    </source>
</evidence>
<dbReference type="GO" id="GO:0005829">
    <property type="term" value="C:cytosol"/>
    <property type="evidence" value="ECO:0007669"/>
    <property type="project" value="TreeGrafter"/>
</dbReference>
<dbReference type="PANTHER" id="PTHR38099:SF1">
    <property type="entry name" value="LARGE RIBOSOMAL RNA SUBUNIT ACCUMULATION PROTEIN YCED"/>
    <property type="match status" value="1"/>
</dbReference>
<comment type="function">
    <text evidence="1">Plays a role in synthesis, processing and/or stability of 23S rRNA.</text>
</comment>
<organism evidence="6 7">
    <name type="scientific">Sulfuricaulis limicola</name>
    <dbReference type="NCBI Taxonomy" id="1620215"/>
    <lineage>
        <taxon>Bacteria</taxon>
        <taxon>Pseudomonadati</taxon>
        <taxon>Pseudomonadota</taxon>
        <taxon>Gammaproteobacteria</taxon>
        <taxon>Acidiferrobacterales</taxon>
        <taxon>Acidiferrobacteraceae</taxon>
        <taxon>Sulfuricaulis</taxon>
    </lineage>
</organism>
<dbReference type="InterPro" id="IPR039255">
    <property type="entry name" value="YceD_bac"/>
</dbReference>
<keyword evidence="4" id="KW-0690">Ribosome biogenesis</keyword>
<dbReference type="PANTHER" id="PTHR38099">
    <property type="entry name" value="LARGE RIBOSOMAL RNA SUBUNIT ACCUMULATION PROTEIN YCED"/>
    <property type="match status" value="1"/>
</dbReference>
<evidence type="ECO:0000313" key="7">
    <source>
        <dbReference type="Proteomes" id="UP000243180"/>
    </source>
</evidence>
<keyword evidence="7" id="KW-1185">Reference proteome</keyword>
<dbReference type="OrthoDB" id="9786771at2"/>
<dbReference type="InParanoid" id="A0A1B4XFV0"/>
<evidence type="ECO:0000256" key="1">
    <source>
        <dbReference type="ARBA" id="ARBA00002868"/>
    </source>
</evidence>
<dbReference type="Proteomes" id="UP000243180">
    <property type="component" value="Chromosome"/>
</dbReference>
<dbReference type="EMBL" id="AP014879">
    <property type="protein sequence ID" value="BAV33676.1"/>
    <property type="molecule type" value="Genomic_DNA"/>
</dbReference>
<name>A0A1B4XFV0_9GAMM</name>
<evidence type="ECO:0000256" key="5">
    <source>
        <dbReference type="ARBA" id="ARBA00031841"/>
    </source>
</evidence>
<comment type="similarity">
    <text evidence="2">Belongs to the DUF177 domain family.</text>
</comment>
<dbReference type="AlphaFoldDB" id="A0A1B4XFV0"/>
<accession>A0A1B4XFV0</accession>
<dbReference type="GO" id="GO:0042254">
    <property type="term" value="P:ribosome biogenesis"/>
    <property type="evidence" value="ECO:0007669"/>
    <property type="project" value="UniProtKB-KW"/>
</dbReference>